<dbReference type="OrthoDB" id="411823at2759"/>
<gene>
    <name evidence="1" type="ORF">AVEN_13056_1</name>
</gene>
<name>A0A4Y2GPK6_ARAVE</name>
<evidence type="ECO:0000313" key="2">
    <source>
        <dbReference type="Proteomes" id="UP000499080"/>
    </source>
</evidence>
<organism evidence="1 2">
    <name type="scientific">Araneus ventricosus</name>
    <name type="common">Orbweaver spider</name>
    <name type="synonym">Epeira ventricosa</name>
    <dbReference type="NCBI Taxonomy" id="182803"/>
    <lineage>
        <taxon>Eukaryota</taxon>
        <taxon>Metazoa</taxon>
        <taxon>Ecdysozoa</taxon>
        <taxon>Arthropoda</taxon>
        <taxon>Chelicerata</taxon>
        <taxon>Arachnida</taxon>
        <taxon>Araneae</taxon>
        <taxon>Araneomorphae</taxon>
        <taxon>Entelegynae</taxon>
        <taxon>Araneoidea</taxon>
        <taxon>Araneidae</taxon>
        <taxon>Araneus</taxon>
    </lineage>
</organism>
<dbReference type="AlphaFoldDB" id="A0A4Y2GPK6"/>
<comment type="caution">
    <text evidence="1">The sequence shown here is derived from an EMBL/GenBank/DDBJ whole genome shotgun (WGS) entry which is preliminary data.</text>
</comment>
<proteinExistence type="predicted"/>
<keyword evidence="2" id="KW-1185">Reference proteome</keyword>
<dbReference type="EMBL" id="BGPR01001470">
    <property type="protein sequence ID" value="GBM54709.1"/>
    <property type="molecule type" value="Genomic_DNA"/>
</dbReference>
<reference evidence="1 2" key="1">
    <citation type="journal article" date="2019" name="Sci. Rep.">
        <title>Orb-weaving spider Araneus ventricosus genome elucidates the spidroin gene catalogue.</title>
        <authorList>
            <person name="Kono N."/>
            <person name="Nakamura H."/>
            <person name="Ohtoshi R."/>
            <person name="Moran D.A.P."/>
            <person name="Shinohara A."/>
            <person name="Yoshida Y."/>
            <person name="Fujiwara M."/>
            <person name="Mori M."/>
            <person name="Tomita M."/>
            <person name="Arakawa K."/>
        </authorList>
    </citation>
    <scope>NUCLEOTIDE SEQUENCE [LARGE SCALE GENOMIC DNA]</scope>
</reference>
<accession>A0A4Y2GPK6</accession>
<sequence>MSVKQLYNFATVLKGIQRIFLVQFTKAYKTTSTNVLTSIPPLHIVARTLYVKLQIWVMRSSEAQLLHNINKIDKFIRTSEIPPEKELTGKINYNTYDVCTGGSRIDNETGFAPCIRIKTSYTN</sequence>
<evidence type="ECO:0000313" key="1">
    <source>
        <dbReference type="EMBL" id="GBM54709.1"/>
    </source>
</evidence>
<protein>
    <submittedName>
        <fullName evidence="1">Uncharacterized protein</fullName>
    </submittedName>
</protein>
<dbReference type="Proteomes" id="UP000499080">
    <property type="component" value="Unassembled WGS sequence"/>
</dbReference>